<dbReference type="Proteomes" id="UP000799766">
    <property type="component" value="Unassembled WGS sequence"/>
</dbReference>
<evidence type="ECO:0000313" key="7">
    <source>
        <dbReference type="Proteomes" id="UP000799766"/>
    </source>
</evidence>
<evidence type="ECO:0000256" key="1">
    <source>
        <dbReference type="ARBA" id="ARBA00004370"/>
    </source>
</evidence>
<dbReference type="InterPro" id="IPR005828">
    <property type="entry name" value="MFS_sugar_transport-like"/>
</dbReference>
<comment type="subcellular location">
    <subcellularLocation>
        <location evidence="1">Membrane</location>
    </subcellularLocation>
</comment>
<evidence type="ECO:0000256" key="3">
    <source>
        <dbReference type="ARBA" id="ARBA00022989"/>
    </source>
</evidence>
<feature type="transmembrane region" description="Helical" evidence="5">
    <location>
        <begin position="74"/>
        <end position="93"/>
    </location>
</feature>
<accession>A0A6A6NTM1</accession>
<proteinExistence type="predicted"/>
<name>A0A6A6NTM1_9PEZI</name>
<evidence type="ECO:0000256" key="5">
    <source>
        <dbReference type="SAM" id="Phobius"/>
    </source>
</evidence>
<keyword evidence="7" id="KW-1185">Reference proteome</keyword>
<evidence type="ECO:0000256" key="4">
    <source>
        <dbReference type="ARBA" id="ARBA00023136"/>
    </source>
</evidence>
<feature type="transmembrane region" description="Helical" evidence="5">
    <location>
        <begin position="99"/>
        <end position="122"/>
    </location>
</feature>
<keyword evidence="2 5" id="KW-0812">Transmembrane</keyword>
<sequence length="126" mass="14342">ESPRWLLTRDRREEAWATVSRLRGDIRADEGSNICACEEFYQMAQQLRVDAAAWAQGGNKQLFTKPSYWKRIRMGFFIQLQYLVYITSLYQNLQLTGGIPLILGAAYVTVATLSNFFGALILDKVG</sequence>
<dbReference type="AlphaFoldDB" id="A0A6A6NTM1"/>
<dbReference type="GO" id="GO:0016020">
    <property type="term" value="C:membrane"/>
    <property type="evidence" value="ECO:0007669"/>
    <property type="project" value="UniProtKB-SubCell"/>
</dbReference>
<evidence type="ECO:0000256" key="2">
    <source>
        <dbReference type="ARBA" id="ARBA00022692"/>
    </source>
</evidence>
<dbReference type="InterPro" id="IPR036259">
    <property type="entry name" value="MFS_trans_sf"/>
</dbReference>
<dbReference type="OrthoDB" id="6612291at2759"/>
<dbReference type="Gene3D" id="1.20.1250.20">
    <property type="entry name" value="MFS general substrate transporter like domains"/>
    <property type="match status" value="1"/>
</dbReference>
<protein>
    <recommendedName>
        <fullName evidence="8">General substrate transporter</fullName>
    </recommendedName>
</protein>
<dbReference type="GO" id="GO:0022857">
    <property type="term" value="F:transmembrane transporter activity"/>
    <property type="evidence" value="ECO:0007669"/>
    <property type="project" value="InterPro"/>
</dbReference>
<keyword evidence="3 5" id="KW-1133">Transmembrane helix</keyword>
<dbReference type="EMBL" id="MU001689">
    <property type="protein sequence ID" value="KAF2454782.1"/>
    <property type="molecule type" value="Genomic_DNA"/>
</dbReference>
<gene>
    <name evidence="6" type="ORF">BDY21DRAFT_290691</name>
</gene>
<organism evidence="6 7">
    <name type="scientific">Lineolata rhizophorae</name>
    <dbReference type="NCBI Taxonomy" id="578093"/>
    <lineage>
        <taxon>Eukaryota</taxon>
        <taxon>Fungi</taxon>
        <taxon>Dikarya</taxon>
        <taxon>Ascomycota</taxon>
        <taxon>Pezizomycotina</taxon>
        <taxon>Dothideomycetes</taxon>
        <taxon>Dothideomycetes incertae sedis</taxon>
        <taxon>Lineolatales</taxon>
        <taxon>Lineolataceae</taxon>
        <taxon>Lineolata</taxon>
    </lineage>
</organism>
<evidence type="ECO:0000313" key="6">
    <source>
        <dbReference type="EMBL" id="KAF2454782.1"/>
    </source>
</evidence>
<dbReference type="Pfam" id="PF00083">
    <property type="entry name" value="Sugar_tr"/>
    <property type="match status" value="1"/>
</dbReference>
<feature type="non-terminal residue" evidence="6">
    <location>
        <position position="1"/>
    </location>
</feature>
<keyword evidence="4 5" id="KW-0472">Membrane</keyword>
<reference evidence="6" key="1">
    <citation type="journal article" date="2020" name="Stud. Mycol.">
        <title>101 Dothideomycetes genomes: a test case for predicting lifestyles and emergence of pathogens.</title>
        <authorList>
            <person name="Haridas S."/>
            <person name="Albert R."/>
            <person name="Binder M."/>
            <person name="Bloem J."/>
            <person name="Labutti K."/>
            <person name="Salamov A."/>
            <person name="Andreopoulos B."/>
            <person name="Baker S."/>
            <person name="Barry K."/>
            <person name="Bills G."/>
            <person name="Bluhm B."/>
            <person name="Cannon C."/>
            <person name="Castanera R."/>
            <person name="Culley D."/>
            <person name="Daum C."/>
            <person name="Ezra D."/>
            <person name="Gonzalez J."/>
            <person name="Henrissat B."/>
            <person name="Kuo A."/>
            <person name="Liang C."/>
            <person name="Lipzen A."/>
            <person name="Lutzoni F."/>
            <person name="Magnuson J."/>
            <person name="Mondo S."/>
            <person name="Nolan M."/>
            <person name="Ohm R."/>
            <person name="Pangilinan J."/>
            <person name="Park H.-J."/>
            <person name="Ramirez L."/>
            <person name="Alfaro M."/>
            <person name="Sun H."/>
            <person name="Tritt A."/>
            <person name="Yoshinaga Y."/>
            <person name="Zwiers L.-H."/>
            <person name="Turgeon B."/>
            <person name="Goodwin S."/>
            <person name="Spatafora J."/>
            <person name="Crous P."/>
            <person name="Grigoriev I."/>
        </authorList>
    </citation>
    <scope>NUCLEOTIDE SEQUENCE</scope>
    <source>
        <strain evidence="6">ATCC 16933</strain>
    </source>
</reference>
<evidence type="ECO:0008006" key="8">
    <source>
        <dbReference type="Google" id="ProtNLM"/>
    </source>
</evidence>
<dbReference type="SUPFAM" id="SSF103473">
    <property type="entry name" value="MFS general substrate transporter"/>
    <property type="match status" value="1"/>
</dbReference>